<accession>A0A3M7RNJ2</accession>
<dbReference type="GO" id="GO:0005739">
    <property type="term" value="C:mitochondrion"/>
    <property type="evidence" value="ECO:0007669"/>
    <property type="project" value="InterPro"/>
</dbReference>
<name>A0A3M7RNJ2_BRAPC</name>
<sequence length="375" mass="43859">MSFVLKSVSRVFQRNFLYLSGQTFKINTRLIYDASVFGIKEYENARFNAKIKASPGLFNSIKNRLQESISNNSNEIEQQDLNMFLLLSKTDDDLELILQAFKKIKNLLLIDRDEKFGERFTKLCYLLDNSDKIIEALNDDEVRPSLMGQLTSFLLMNRFIMDKKNDMALKVFDQYLENIINRKKFNERPDAKTYLKKQNQLIPFGHLRLAFEALLNINTKESFKKMQEVLKQVETFKSKPNNTALACCFLLALRQNEPNFAYQIALSVEKFNLTLTNNLKAIALLKQGRIDEAFYFLDSILNIKPVRVKNDFEGKFFPDALQAFSEEIEKLDEKNTFKREKFELLLKEANMKLFYQDLYGYCTNVNIKSNALKNK</sequence>
<dbReference type="Proteomes" id="UP000276133">
    <property type="component" value="Unassembled WGS sequence"/>
</dbReference>
<protein>
    <submittedName>
        <fullName evidence="1">Pentatricopeptide repeat-containing mitochondrial-like</fullName>
    </submittedName>
</protein>
<evidence type="ECO:0000313" key="1">
    <source>
        <dbReference type="EMBL" id="RNA25094.1"/>
    </source>
</evidence>
<keyword evidence="2" id="KW-1185">Reference proteome</keyword>
<gene>
    <name evidence="1" type="ORF">BpHYR1_044088</name>
</gene>
<dbReference type="OrthoDB" id="6073372at2759"/>
<dbReference type="GO" id="GO:0007005">
    <property type="term" value="P:mitochondrion organization"/>
    <property type="evidence" value="ECO:0007669"/>
    <property type="project" value="TreeGrafter"/>
</dbReference>
<organism evidence="1 2">
    <name type="scientific">Brachionus plicatilis</name>
    <name type="common">Marine rotifer</name>
    <name type="synonym">Brachionus muelleri</name>
    <dbReference type="NCBI Taxonomy" id="10195"/>
    <lineage>
        <taxon>Eukaryota</taxon>
        <taxon>Metazoa</taxon>
        <taxon>Spiralia</taxon>
        <taxon>Gnathifera</taxon>
        <taxon>Rotifera</taxon>
        <taxon>Eurotatoria</taxon>
        <taxon>Monogononta</taxon>
        <taxon>Pseudotrocha</taxon>
        <taxon>Ploima</taxon>
        <taxon>Brachionidae</taxon>
        <taxon>Brachionus</taxon>
    </lineage>
</organism>
<dbReference type="AlphaFoldDB" id="A0A3M7RNJ2"/>
<proteinExistence type="predicted"/>
<reference evidence="1 2" key="1">
    <citation type="journal article" date="2018" name="Sci. Rep.">
        <title>Genomic signatures of local adaptation to the degree of environmental predictability in rotifers.</title>
        <authorList>
            <person name="Franch-Gras L."/>
            <person name="Hahn C."/>
            <person name="Garcia-Roger E.M."/>
            <person name="Carmona M.J."/>
            <person name="Serra M."/>
            <person name="Gomez A."/>
        </authorList>
    </citation>
    <scope>NUCLEOTIDE SEQUENCE [LARGE SCALE GENOMIC DNA]</scope>
    <source>
        <strain evidence="1">HYR1</strain>
    </source>
</reference>
<dbReference type="GO" id="GO:0003723">
    <property type="term" value="F:RNA binding"/>
    <property type="evidence" value="ECO:0007669"/>
    <property type="project" value="TreeGrafter"/>
</dbReference>
<dbReference type="InterPro" id="IPR034629">
    <property type="entry name" value="PTCD2"/>
</dbReference>
<dbReference type="EMBL" id="REGN01002977">
    <property type="protein sequence ID" value="RNA25094.1"/>
    <property type="molecule type" value="Genomic_DNA"/>
</dbReference>
<dbReference type="PANTHER" id="PTHR14700">
    <property type="entry name" value="PENTATRICOPEPTIDE REPEAT-CONTAINING PROTEIN 2, MITOCHONDRIAL"/>
    <property type="match status" value="1"/>
</dbReference>
<comment type="caution">
    <text evidence="1">The sequence shown here is derived from an EMBL/GenBank/DDBJ whole genome shotgun (WGS) entry which is preliminary data.</text>
</comment>
<dbReference type="PANTHER" id="PTHR14700:SF0">
    <property type="entry name" value="PENTATRICOPEPTIDE REPEAT-CONTAINING PROTEIN 2, MITOCHONDRIAL"/>
    <property type="match status" value="1"/>
</dbReference>
<dbReference type="GO" id="GO:0050684">
    <property type="term" value="P:regulation of mRNA processing"/>
    <property type="evidence" value="ECO:0007669"/>
    <property type="project" value="InterPro"/>
</dbReference>
<evidence type="ECO:0000313" key="2">
    <source>
        <dbReference type="Proteomes" id="UP000276133"/>
    </source>
</evidence>